<keyword evidence="13" id="KW-0325">Glycoprotein</keyword>
<evidence type="ECO:0000256" key="4">
    <source>
        <dbReference type="ARBA" id="ARBA00022692"/>
    </source>
</evidence>
<dbReference type="InterPro" id="IPR017441">
    <property type="entry name" value="Protein_kinase_ATP_BS"/>
</dbReference>
<dbReference type="SUPFAM" id="SSF56112">
    <property type="entry name" value="Protein kinase-like (PK-like)"/>
    <property type="match status" value="1"/>
</dbReference>
<evidence type="ECO:0000313" key="19">
    <source>
        <dbReference type="Proteomes" id="UP000813463"/>
    </source>
</evidence>
<keyword evidence="4 15" id="KW-0812">Transmembrane</keyword>
<dbReference type="PROSITE" id="PS51473">
    <property type="entry name" value="GNK2"/>
    <property type="match status" value="2"/>
</dbReference>
<keyword evidence="11 15" id="KW-0472">Membrane</keyword>
<sequence>MKLMALPTLTFFLILLSFITKTYAQFQFLHSVCSNITYTPNSTYQSNLETVLNSLSSNTRTTTTTNGYYNTTAGQNPDKAEVIVLCRGDIPLQTCHLCIRDSAATLPVTCPSSKQAFGVTDNCIIFFSHNFTSQIIRRRPLWALWSDHINVHNITGFNNSLTSLMSTLQTQASLGNSDLKYATGKTEIDRLHGNVKRGLNSSNTTIYGLVQCKPDLSRIECSGCVEHLFSLFPTSFVTSAFTAPAARLVCPSCNVRYSIDSFYGNVADVGPPQPQFPAPPTSNRRNNIVPVARSKKSRSTIVTVVPVAGSLVLLIMIITSICIILRRRKKKKKKSTTRLNNDEIDELQSLQYSLGAIKDATNNFSDDNKLGEGRFGIVYKGKLPDDQEIAVKRLARNLVQGDIQFRNEIMILAKVQHRNLVRLLGFSSEKEEMLLIYEFVINKSLDNFLFNHVQGASMPWIIRYKIINGIARGLHYLHEDSRLRIIHRDLKAGNILLDADFNPKIADFGMARLFNIDQIQAVASKIVGT</sequence>
<dbReference type="GO" id="GO:0005524">
    <property type="term" value="F:ATP binding"/>
    <property type="evidence" value="ECO:0007669"/>
    <property type="project" value="UniProtKB-UniRule"/>
</dbReference>
<name>A0A9R0HT89_SPIOL</name>
<dbReference type="GeneID" id="110776354"/>
<evidence type="ECO:0000256" key="15">
    <source>
        <dbReference type="SAM" id="Phobius"/>
    </source>
</evidence>
<evidence type="ECO:0000256" key="8">
    <source>
        <dbReference type="ARBA" id="ARBA00022777"/>
    </source>
</evidence>
<dbReference type="AlphaFoldDB" id="A0A9R0HT89"/>
<evidence type="ECO:0000256" key="3">
    <source>
        <dbReference type="ARBA" id="ARBA00022679"/>
    </source>
</evidence>
<dbReference type="GO" id="GO:0004674">
    <property type="term" value="F:protein serine/threonine kinase activity"/>
    <property type="evidence" value="ECO:0007669"/>
    <property type="project" value="UniProtKB-KW"/>
</dbReference>
<keyword evidence="2" id="KW-0723">Serine/threonine-protein kinase</keyword>
<feature type="signal peptide" evidence="16">
    <location>
        <begin position="1"/>
        <end position="24"/>
    </location>
</feature>
<feature type="domain" description="Gnk2-homologous" evidence="18">
    <location>
        <begin position="138"/>
        <end position="262"/>
    </location>
</feature>
<evidence type="ECO:0000256" key="13">
    <source>
        <dbReference type="ARBA" id="ARBA00023180"/>
    </source>
</evidence>
<dbReference type="PROSITE" id="PS50011">
    <property type="entry name" value="PROTEIN_KINASE_DOM"/>
    <property type="match status" value="1"/>
</dbReference>
<dbReference type="Pfam" id="PF01657">
    <property type="entry name" value="Stress-antifung"/>
    <property type="match status" value="2"/>
</dbReference>
<dbReference type="Pfam" id="PF00069">
    <property type="entry name" value="Pkinase"/>
    <property type="match status" value="1"/>
</dbReference>
<dbReference type="InterPro" id="IPR000719">
    <property type="entry name" value="Prot_kinase_dom"/>
</dbReference>
<dbReference type="PANTHER" id="PTHR27002">
    <property type="entry name" value="RECEPTOR-LIKE SERINE/THREONINE-PROTEIN KINASE SD1-8"/>
    <property type="match status" value="1"/>
</dbReference>
<dbReference type="CDD" id="cd23509">
    <property type="entry name" value="Gnk2-like"/>
    <property type="match status" value="2"/>
</dbReference>
<feature type="chain" id="PRO_5045507535" evidence="16">
    <location>
        <begin position="25"/>
        <end position="529"/>
    </location>
</feature>
<reference evidence="20" key="2">
    <citation type="submission" date="2025-08" db="UniProtKB">
        <authorList>
            <consortium name="RefSeq"/>
        </authorList>
    </citation>
    <scope>IDENTIFICATION</scope>
    <source>
        <tissue evidence="20">Leaf</tissue>
    </source>
</reference>
<evidence type="ECO:0000259" key="18">
    <source>
        <dbReference type="PROSITE" id="PS51473"/>
    </source>
</evidence>
<keyword evidence="8" id="KW-0418">Kinase</keyword>
<dbReference type="GO" id="GO:0005886">
    <property type="term" value="C:plasma membrane"/>
    <property type="evidence" value="ECO:0007669"/>
    <property type="project" value="TreeGrafter"/>
</dbReference>
<dbReference type="Gene3D" id="3.30.200.20">
    <property type="entry name" value="Phosphorylase Kinase, domain 1"/>
    <property type="match status" value="1"/>
</dbReference>
<evidence type="ECO:0000259" key="17">
    <source>
        <dbReference type="PROSITE" id="PS50011"/>
    </source>
</evidence>
<feature type="binding site" evidence="14">
    <location>
        <position position="392"/>
    </location>
    <ligand>
        <name>ATP</name>
        <dbReference type="ChEBI" id="CHEBI:30616"/>
    </ligand>
</feature>
<gene>
    <name evidence="20" type="primary">LOC110776354</name>
</gene>
<keyword evidence="7 14" id="KW-0547">Nucleotide-binding</keyword>
<dbReference type="PROSITE" id="PS00107">
    <property type="entry name" value="PROTEIN_KINASE_ATP"/>
    <property type="match status" value="1"/>
</dbReference>
<dbReference type="InterPro" id="IPR011009">
    <property type="entry name" value="Kinase-like_dom_sf"/>
</dbReference>
<keyword evidence="6" id="KW-0677">Repeat</keyword>
<dbReference type="SMART" id="SM00220">
    <property type="entry name" value="S_TKc"/>
    <property type="match status" value="1"/>
</dbReference>
<dbReference type="Gene3D" id="3.30.430.20">
    <property type="entry name" value="Gnk2 domain, C-X8-C-X2-C motif"/>
    <property type="match status" value="2"/>
</dbReference>
<evidence type="ECO:0000256" key="6">
    <source>
        <dbReference type="ARBA" id="ARBA00022737"/>
    </source>
</evidence>
<keyword evidence="9 14" id="KW-0067">ATP-binding</keyword>
<comment type="subcellular location">
    <subcellularLocation>
        <location evidence="1">Membrane</location>
        <topology evidence="1">Single-pass membrane protein</topology>
    </subcellularLocation>
</comment>
<dbReference type="InterPro" id="IPR038408">
    <property type="entry name" value="GNK2_sf"/>
</dbReference>
<proteinExistence type="predicted"/>
<evidence type="ECO:0000256" key="2">
    <source>
        <dbReference type="ARBA" id="ARBA00022527"/>
    </source>
</evidence>
<keyword evidence="12" id="KW-0675">Receptor</keyword>
<evidence type="ECO:0000256" key="10">
    <source>
        <dbReference type="ARBA" id="ARBA00022989"/>
    </source>
</evidence>
<dbReference type="Gene3D" id="1.10.510.10">
    <property type="entry name" value="Transferase(Phosphotransferase) domain 1"/>
    <property type="match status" value="1"/>
</dbReference>
<dbReference type="PROSITE" id="PS00108">
    <property type="entry name" value="PROTEIN_KINASE_ST"/>
    <property type="match status" value="1"/>
</dbReference>
<feature type="domain" description="Gnk2-homologous" evidence="18">
    <location>
        <begin position="26"/>
        <end position="132"/>
    </location>
</feature>
<reference evidence="19" key="1">
    <citation type="journal article" date="2021" name="Nat. Commun.">
        <title>Genomic analyses provide insights into spinach domestication and the genetic basis of agronomic traits.</title>
        <authorList>
            <person name="Cai X."/>
            <person name="Sun X."/>
            <person name="Xu C."/>
            <person name="Sun H."/>
            <person name="Wang X."/>
            <person name="Ge C."/>
            <person name="Zhang Z."/>
            <person name="Wang Q."/>
            <person name="Fei Z."/>
            <person name="Jiao C."/>
            <person name="Wang Q."/>
        </authorList>
    </citation>
    <scope>NUCLEOTIDE SEQUENCE [LARGE SCALE GENOMIC DNA]</scope>
    <source>
        <strain evidence="19">cv. Varoflay</strain>
    </source>
</reference>
<keyword evidence="19" id="KW-1185">Reference proteome</keyword>
<keyword evidence="5 16" id="KW-0732">Signal</keyword>
<evidence type="ECO:0000313" key="20">
    <source>
        <dbReference type="RefSeq" id="XP_021836602.2"/>
    </source>
</evidence>
<evidence type="ECO:0000256" key="14">
    <source>
        <dbReference type="PROSITE-ProRule" id="PRU10141"/>
    </source>
</evidence>
<evidence type="ECO:0000256" key="16">
    <source>
        <dbReference type="SAM" id="SignalP"/>
    </source>
</evidence>
<dbReference type="Proteomes" id="UP000813463">
    <property type="component" value="Chromosome 6"/>
</dbReference>
<evidence type="ECO:0000256" key="11">
    <source>
        <dbReference type="ARBA" id="ARBA00023136"/>
    </source>
</evidence>
<protein>
    <submittedName>
        <fullName evidence="20">Cysteine-rich receptor-like protein kinase 7</fullName>
    </submittedName>
</protein>
<evidence type="ECO:0000256" key="9">
    <source>
        <dbReference type="ARBA" id="ARBA00022840"/>
    </source>
</evidence>
<keyword evidence="3" id="KW-0808">Transferase</keyword>
<dbReference type="InterPro" id="IPR008271">
    <property type="entry name" value="Ser/Thr_kinase_AS"/>
</dbReference>
<accession>A0A9R0HT89</accession>
<evidence type="ECO:0000256" key="5">
    <source>
        <dbReference type="ARBA" id="ARBA00022729"/>
    </source>
</evidence>
<evidence type="ECO:0000256" key="12">
    <source>
        <dbReference type="ARBA" id="ARBA00023170"/>
    </source>
</evidence>
<dbReference type="InterPro" id="IPR002902">
    <property type="entry name" value="GNK2"/>
</dbReference>
<keyword evidence="10 15" id="KW-1133">Transmembrane helix</keyword>
<dbReference type="PANTHER" id="PTHR27002:SF1050">
    <property type="entry name" value="CYSTEINE-RICH RECEPTOR-LIKE PROTEIN KINASE 5"/>
    <property type="match status" value="1"/>
</dbReference>
<feature type="domain" description="Protein kinase" evidence="17">
    <location>
        <begin position="364"/>
        <end position="529"/>
    </location>
</feature>
<dbReference type="KEGG" id="soe:110776354"/>
<evidence type="ECO:0000256" key="1">
    <source>
        <dbReference type="ARBA" id="ARBA00004167"/>
    </source>
</evidence>
<dbReference type="RefSeq" id="XP_021836602.2">
    <property type="nucleotide sequence ID" value="XM_021980910.2"/>
</dbReference>
<evidence type="ECO:0000256" key="7">
    <source>
        <dbReference type="ARBA" id="ARBA00022741"/>
    </source>
</evidence>
<feature type="transmembrane region" description="Helical" evidence="15">
    <location>
        <begin position="301"/>
        <end position="325"/>
    </location>
</feature>
<organism evidence="19 20">
    <name type="scientific">Spinacia oleracea</name>
    <name type="common">Spinach</name>
    <dbReference type="NCBI Taxonomy" id="3562"/>
    <lineage>
        <taxon>Eukaryota</taxon>
        <taxon>Viridiplantae</taxon>
        <taxon>Streptophyta</taxon>
        <taxon>Embryophyta</taxon>
        <taxon>Tracheophyta</taxon>
        <taxon>Spermatophyta</taxon>
        <taxon>Magnoliopsida</taxon>
        <taxon>eudicotyledons</taxon>
        <taxon>Gunneridae</taxon>
        <taxon>Pentapetalae</taxon>
        <taxon>Caryophyllales</taxon>
        <taxon>Chenopodiaceae</taxon>
        <taxon>Chenopodioideae</taxon>
        <taxon>Anserineae</taxon>
        <taxon>Spinacia</taxon>
    </lineage>
</organism>